<dbReference type="AlphaFoldDB" id="A0A386RE56"/>
<dbReference type="RefSeq" id="WP_120357343.1">
    <property type="nucleotide sequence ID" value="NZ_CP017982.1"/>
</dbReference>
<proteinExistence type="predicted"/>
<protein>
    <submittedName>
        <fullName evidence="1">Uncharacterized protein</fullName>
    </submittedName>
</protein>
<dbReference type="Proteomes" id="UP000267794">
    <property type="component" value="Chromosome"/>
</dbReference>
<name>A0A386RE56_LACHE</name>
<sequence>MKNEELIRKLQKERNEYGVKINRIDHYIYSKEANQEDSYYLGLLQEQRSYLNHLAVIIDLRIRYLNGEE</sequence>
<reference evidence="1 2" key="1">
    <citation type="submission" date="2016-10" db="EMBL/GenBank/DDBJ databases">
        <title>Complete genomic sequencing of Lactobacillus helveticus LH99 and comparative genome analysis.</title>
        <authorList>
            <person name="Li N."/>
            <person name="You C."/>
            <person name="Liu Z."/>
        </authorList>
    </citation>
    <scope>NUCLEOTIDE SEQUENCE [LARGE SCALE GENOMIC DNA]</scope>
    <source>
        <strain evidence="1 2">LH99</strain>
    </source>
</reference>
<evidence type="ECO:0000313" key="1">
    <source>
        <dbReference type="EMBL" id="AYE61426.1"/>
    </source>
</evidence>
<organism evidence="1 2">
    <name type="scientific">Lactobacillus helveticus</name>
    <name type="common">Lactobacillus suntoryeus</name>
    <dbReference type="NCBI Taxonomy" id="1587"/>
    <lineage>
        <taxon>Bacteria</taxon>
        <taxon>Bacillati</taxon>
        <taxon>Bacillota</taxon>
        <taxon>Bacilli</taxon>
        <taxon>Lactobacillales</taxon>
        <taxon>Lactobacillaceae</taxon>
        <taxon>Lactobacillus</taxon>
    </lineage>
</organism>
<gene>
    <name evidence="1" type="ORF">BC335_0938</name>
</gene>
<dbReference type="EMBL" id="CP017982">
    <property type="protein sequence ID" value="AYE61426.1"/>
    <property type="molecule type" value="Genomic_DNA"/>
</dbReference>
<evidence type="ECO:0000313" key="2">
    <source>
        <dbReference type="Proteomes" id="UP000267794"/>
    </source>
</evidence>
<accession>A0A386RE56</accession>